<dbReference type="InterPro" id="IPR011992">
    <property type="entry name" value="EF-hand-dom_pair"/>
</dbReference>
<dbReference type="SMART" id="SM00314">
    <property type="entry name" value="RA"/>
    <property type="match status" value="2"/>
</dbReference>
<evidence type="ECO:0000313" key="10">
    <source>
        <dbReference type="WBParaSite" id="ALUE_0000477001-mRNA-1"/>
    </source>
</evidence>
<dbReference type="PANTHER" id="PTHR10336:SF6">
    <property type="entry name" value="1-PHOSPHATIDYLINOSITOL 4,5-BISPHOSPHATE PHOSPHODIESTERASE EPSILON-1"/>
    <property type="match status" value="1"/>
</dbReference>
<dbReference type="CDD" id="cd00275">
    <property type="entry name" value="C2_PLC_like"/>
    <property type="match status" value="1"/>
</dbReference>
<dbReference type="InterPro" id="IPR035892">
    <property type="entry name" value="C2_domain_sf"/>
</dbReference>
<feature type="region of interest" description="Disordered" evidence="4">
    <location>
        <begin position="657"/>
        <end position="676"/>
    </location>
</feature>
<dbReference type="GO" id="GO:0051209">
    <property type="term" value="P:release of sequestered calcium ion into cytosol"/>
    <property type="evidence" value="ECO:0007669"/>
    <property type="project" value="TreeGrafter"/>
</dbReference>
<feature type="domain" description="Ras-GEF" evidence="7">
    <location>
        <begin position="72"/>
        <end position="362"/>
    </location>
</feature>
<dbReference type="InterPro" id="IPR015359">
    <property type="entry name" value="PLC_EF-hand-like"/>
</dbReference>
<dbReference type="SUPFAM" id="SSF47473">
    <property type="entry name" value="EF-hand"/>
    <property type="match status" value="1"/>
</dbReference>
<feature type="compositionally biased region" description="Polar residues" evidence="4">
    <location>
        <begin position="1711"/>
        <end position="1720"/>
    </location>
</feature>
<dbReference type="PRINTS" id="PR00390">
    <property type="entry name" value="PHPHLIPASEC"/>
</dbReference>
<feature type="compositionally biased region" description="Basic and acidic residues" evidence="4">
    <location>
        <begin position="1721"/>
        <end position="1730"/>
    </location>
</feature>
<feature type="compositionally biased region" description="Low complexity" evidence="4">
    <location>
        <begin position="689"/>
        <end position="703"/>
    </location>
</feature>
<feature type="region of interest" description="Disordered" evidence="4">
    <location>
        <begin position="689"/>
        <end position="772"/>
    </location>
</feature>
<feature type="compositionally biased region" description="Low complexity" evidence="4">
    <location>
        <begin position="733"/>
        <end position="749"/>
    </location>
</feature>
<evidence type="ECO:0000259" key="5">
    <source>
        <dbReference type="PROSITE" id="PS50004"/>
    </source>
</evidence>
<evidence type="ECO:0000256" key="1">
    <source>
        <dbReference type="ARBA" id="ARBA00023224"/>
    </source>
</evidence>
<dbReference type="Pfam" id="PF00617">
    <property type="entry name" value="RasGEF"/>
    <property type="match status" value="1"/>
</dbReference>
<feature type="region of interest" description="Disordered" evidence="4">
    <location>
        <begin position="1096"/>
        <end position="1119"/>
    </location>
</feature>
<dbReference type="Gene3D" id="3.10.20.90">
    <property type="entry name" value="Phosphatidylinositol 3-kinase Catalytic Subunit, Chain A, domain 1"/>
    <property type="match status" value="2"/>
</dbReference>
<feature type="domain" description="PI-PLC Y-box" evidence="6">
    <location>
        <begin position="1272"/>
        <end position="1381"/>
    </location>
</feature>
<dbReference type="InterPro" id="IPR000159">
    <property type="entry name" value="RA_dom"/>
</dbReference>
<dbReference type="Gene3D" id="1.10.840.10">
    <property type="entry name" value="Ras guanine-nucleotide exchange factors catalytic domain"/>
    <property type="match status" value="1"/>
</dbReference>
<dbReference type="PROSITE" id="PS50009">
    <property type="entry name" value="RASGEF_CAT"/>
    <property type="match status" value="1"/>
</dbReference>
<dbReference type="InterPro" id="IPR001711">
    <property type="entry name" value="PLipase_C_Pinositol-sp_Y"/>
</dbReference>
<feature type="domain" description="Ras-associating" evidence="8">
    <location>
        <begin position="1507"/>
        <end position="1611"/>
    </location>
</feature>
<dbReference type="InterPro" id="IPR017946">
    <property type="entry name" value="PLC-like_Pdiesterase_TIM-brl"/>
</dbReference>
<evidence type="ECO:0000259" key="7">
    <source>
        <dbReference type="PROSITE" id="PS50009"/>
    </source>
</evidence>
<evidence type="ECO:0000259" key="8">
    <source>
        <dbReference type="PROSITE" id="PS50200"/>
    </source>
</evidence>
<dbReference type="Gene3D" id="1.10.238.10">
    <property type="entry name" value="EF-hand"/>
    <property type="match status" value="1"/>
</dbReference>
<dbReference type="GO" id="GO:0016042">
    <property type="term" value="P:lipid catabolic process"/>
    <property type="evidence" value="ECO:0007669"/>
    <property type="project" value="UniProtKB-KW"/>
</dbReference>
<dbReference type="GO" id="GO:0005085">
    <property type="term" value="F:guanyl-nucleotide exchange factor activity"/>
    <property type="evidence" value="ECO:0007669"/>
    <property type="project" value="UniProtKB-KW"/>
</dbReference>
<feature type="domain" description="C2" evidence="5">
    <location>
        <begin position="1387"/>
        <end position="1513"/>
    </location>
</feature>
<feature type="region of interest" description="Disordered" evidence="4">
    <location>
        <begin position="1702"/>
        <end position="1731"/>
    </location>
</feature>
<dbReference type="SMART" id="SM00239">
    <property type="entry name" value="C2"/>
    <property type="match status" value="1"/>
</dbReference>
<keyword evidence="3" id="KW-0442">Lipid degradation</keyword>
<dbReference type="SMART" id="SM00147">
    <property type="entry name" value="RasGEF"/>
    <property type="match status" value="1"/>
</dbReference>
<dbReference type="Pfam" id="PF00168">
    <property type="entry name" value="C2"/>
    <property type="match status" value="1"/>
</dbReference>
<dbReference type="FunFam" id="3.10.20.90:FF:000238">
    <property type="entry name" value="Phosphoinositide phospholipase C"/>
    <property type="match status" value="1"/>
</dbReference>
<dbReference type="GO" id="GO:0004435">
    <property type="term" value="F:phosphatidylinositol-4,5-bisphosphate phospholipase C activity"/>
    <property type="evidence" value="ECO:0007669"/>
    <property type="project" value="UniProtKB-EC"/>
</dbReference>
<keyword evidence="3" id="KW-0378">Hydrolase</keyword>
<protein>
    <recommendedName>
        <fullName evidence="3">Phosphoinositide phospholipase C</fullName>
        <ecNumber evidence="3">3.1.4.11</ecNumber>
    </recommendedName>
</protein>
<dbReference type="WBParaSite" id="ALUE_0000477001-mRNA-1">
    <property type="protein sequence ID" value="ALUE_0000477001-mRNA-1"/>
    <property type="gene ID" value="ALUE_0000477001"/>
</dbReference>
<dbReference type="SMART" id="SM00148">
    <property type="entry name" value="PLCXc"/>
    <property type="match status" value="1"/>
</dbReference>
<comment type="catalytic activity">
    <reaction evidence="3">
        <text>a 1,2-diacyl-sn-glycero-3-phospho-(1D-myo-inositol-4,5-bisphosphate) + H2O = 1D-myo-inositol 1,4,5-trisphosphate + a 1,2-diacyl-sn-glycerol + H(+)</text>
        <dbReference type="Rhea" id="RHEA:33179"/>
        <dbReference type="ChEBI" id="CHEBI:15377"/>
        <dbReference type="ChEBI" id="CHEBI:15378"/>
        <dbReference type="ChEBI" id="CHEBI:17815"/>
        <dbReference type="ChEBI" id="CHEBI:58456"/>
        <dbReference type="ChEBI" id="CHEBI:203600"/>
        <dbReference type="EC" id="3.1.4.11"/>
    </reaction>
</comment>
<dbReference type="InterPro" id="IPR001895">
    <property type="entry name" value="RASGEF_cat_dom"/>
</dbReference>
<dbReference type="PROSITE" id="PS50004">
    <property type="entry name" value="C2"/>
    <property type="match status" value="1"/>
</dbReference>
<evidence type="ECO:0000259" key="6">
    <source>
        <dbReference type="PROSITE" id="PS50008"/>
    </source>
</evidence>
<dbReference type="InterPro" id="IPR023578">
    <property type="entry name" value="Ras_GEF_dom_sf"/>
</dbReference>
<dbReference type="SUPFAM" id="SSF49562">
    <property type="entry name" value="C2 domain (Calcium/lipid-binding domain, CaLB)"/>
    <property type="match status" value="1"/>
</dbReference>
<accession>A0A9J2P4G7</accession>
<reference evidence="10" key="1">
    <citation type="submission" date="2023-03" db="UniProtKB">
        <authorList>
            <consortium name="WormBaseParasite"/>
        </authorList>
    </citation>
    <scope>IDENTIFICATION</scope>
</reference>
<dbReference type="InterPro" id="IPR036964">
    <property type="entry name" value="RASGEF_cat_dom_sf"/>
</dbReference>
<dbReference type="EC" id="3.1.4.11" evidence="3"/>
<dbReference type="Proteomes" id="UP000036681">
    <property type="component" value="Unplaced"/>
</dbReference>
<dbReference type="GO" id="GO:0007186">
    <property type="term" value="P:G protein-coupled receptor signaling pathway"/>
    <property type="evidence" value="ECO:0007669"/>
    <property type="project" value="TreeGrafter"/>
</dbReference>
<dbReference type="Pfam" id="PF00388">
    <property type="entry name" value="PI-PLC-X"/>
    <property type="match status" value="1"/>
</dbReference>
<dbReference type="Gene3D" id="2.60.40.150">
    <property type="entry name" value="C2 domain"/>
    <property type="match status" value="1"/>
</dbReference>
<feature type="compositionally biased region" description="Polar residues" evidence="4">
    <location>
        <begin position="627"/>
        <end position="639"/>
    </location>
</feature>
<dbReference type="InterPro" id="IPR029071">
    <property type="entry name" value="Ubiquitin-like_domsf"/>
</dbReference>
<keyword evidence="3" id="KW-0443">Lipid metabolism</keyword>
<dbReference type="SUPFAM" id="SSF48366">
    <property type="entry name" value="Ras GEF"/>
    <property type="match status" value="1"/>
</dbReference>
<dbReference type="Gene3D" id="3.20.20.190">
    <property type="entry name" value="Phosphatidylinositol (PI) phosphodiesterase"/>
    <property type="match status" value="2"/>
</dbReference>
<name>A0A9J2P4G7_ASCLU</name>
<dbReference type="PROSITE" id="PS50200">
    <property type="entry name" value="RA"/>
    <property type="match status" value="1"/>
</dbReference>
<evidence type="ECO:0000256" key="3">
    <source>
        <dbReference type="RuleBase" id="RU361133"/>
    </source>
</evidence>
<dbReference type="SUPFAM" id="SSF51695">
    <property type="entry name" value="PLC-like phosphodiesterases"/>
    <property type="match status" value="1"/>
</dbReference>
<evidence type="ECO:0000256" key="2">
    <source>
        <dbReference type="PROSITE-ProRule" id="PRU00168"/>
    </source>
</evidence>
<proteinExistence type="predicted"/>
<dbReference type="GO" id="GO:0048015">
    <property type="term" value="P:phosphatidylinositol-mediated signaling"/>
    <property type="evidence" value="ECO:0007669"/>
    <property type="project" value="TreeGrafter"/>
</dbReference>
<organism evidence="9 10">
    <name type="scientific">Ascaris lumbricoides</name>
    <name type="common">Giant roundworm</name>
    <dbReference type="NCBI Taxonomy" id="6252"/>
    <lineage>
        <taxon>Eukaryota</taxon>
        <taxon>Metazoa</taxon>
        <taxon>Ecdysozoa</taxon>
        <taxon>Nematoda</taxon>
        <taxon>Chromadorea</taxon>
        <taxon>Rhabditida</taxon>
        <taxon>Spirurina</taxon>
        <taxon>Ascaridomorpha</taxon>
        <taxon>Ascaridoidea</taxon>
        <taxon>Ascarididae</taxon>
        <taxon>Ascaris</taxon>
    </lineage>
</organism>
<sequence>MKGNRGAVGWNLPTVSRRFIIVSSRSASTSSSASAAHGFILNDEPITLFRLELERLQYILHFPEEVAFQGEYGALEFNELSATEYQLFYSIQPMDYVRYVSCDLTSVPVIDNPSPVRNLVKRLSEVSSWITHVIVSMPTHDDRKTALTSIIRMIDVCWNIGNFNAAVEILMGLKSEKLRPFWLSLRHDEKQKYEQLCEMLLPSNQAAPSTPYLEAVQRALRMPQCRLIPFFGVFLRDLYAIVNDMPNVVVIGHEGDKEKLEHVGGLKPHGCAEVVAGGEVGRWDDEAQKFMNDCNGEDHFSSRIGVGGLLNADKINLVAVVLDNLELFHRHNRNVLRYIDEQSGASTTETKEVKGYEPVQPIKGAAHGVTLIPLDTSRFDLDVIQRLHHGTTVIHYDPDSGRSVLCMLKLDASCGLISWHKVGYIGNKEGKEKEASVAMKSSAVNLSSIQASDSVRAAPSSSPSPRPVGCASTALDEGFLRLSYVKSVETVDSYDIDIEAIYRRHSNEEMSVPVFCWTISFGCVLSDNEFLYFLAPQQIAHYWTVGLTNVVKHLQEQHRSADRRVLWLKKLYLQLYSECERESSSTEEGRASGPRPFDALQAFGGRVERWRGLGLCLTHCLNQNVTSSSRQADSMSTAESVGARSRLKQMTIAMTRRMRGGSRDGSRSQSPQPASPLAAIKMRAPSIKSYVSSLSGPPSSSTPGHLQKPRGDTSISDAGDVDSLYTPRSRTPTTNSYGGRSTGGRSTKSWRSRGGETPNSGSISSGGQTSATIGASGREFQEKPVSLSEFVELYRLFSVRMRKDLKDVFNECLLMGNANGHSAKREREKHSPRMQSKLVSTASDGGVGFLPNDILTRNSASPICHISEKQQKIYNALAIASVNSAGLMDTSRSAFLTPAMLKQFIATHQMESVDENYAARLIQEHEPDPVCRSKQQMSFEGFARYLNDPINFAFVPEEIEPDVNSLHYPLSYYYICSSHNTYLTGHQLKGESSAEMYRQVLLTGCRCVELDCWDGDDGLPQIFHGHTFTSKISFRQVNHFGEKLVTNFLFEADYSDSPKLPSPWQLQNRILIKNKKMICEPSGGLQPDRGLTRVATQGDLHRDQSKISYESSTVDEVDDDDLDEFLDEEEPEDDEQDDGRYSGCVLDPCEAEQRIVDKGSGVVFDMKLDDDNAYPHVGISARQPARKPAAGPMLAPELSDLVIYVQAVKFKVGFPQPNDGPARRVQSDEMHPVFGGSARVRGTSNLLSTSTPPRRQRSSAQLHQDGMNKSNDDFHVPSTSSLRANSSASCYQVTSLNETAARKLCRKHALKCIAYSRDHIVRTYPGGMRIDSSNFNPIQYWAFGLQMVALNFQTPDVAMAINAAMFEQSGNCGYILKPRALWDDTHPLYRRFNPLSKDLASHSALILTLTIISGQHVYPNQHTASPFVEIEIFGVSVDCAKEKTKVVNRNSVNPTWNHICSFRISFSDLAFLRVAVCDSANGRARCLFHHDLRKSAEIRTIPMLKRQIFVLRITGLCTDDTPTIVHAESASSVRNVMQLALSNAGKNADTVEEYALFEETTNDPGVSSLSETSECAEASSHRILPLNEPIMDAVACWNGSTRRFIMRKRGSAMARPELYSPSLGCPSLREFQNIFGAPRSLGLLLSELSRFEPGDVPVLLRSSSDPSSRAWITSIIKSGGGASALSQSPSNANAITVNHEKRISDTAVHPKSQSSSTLHGRSTDGEHSAETLDPPVVEINGYLGFHPRTRSTGETFLVCVHNVSEDQPYAILRASINCTANDIIKQVIFTNIFHSTKISPEFLKMAVFLKAHLMDVDESEYVLMEELIDEGDSKVVSSPPHHGVLHALKDVSLSRKKSSDLLVSSRTTHGGRRVSVRVLSSDENVWKAQSHWKGAGRFVLENRRDTVHSTLEKVRNFLQALENARASAGLQSS</sequence>
<keyword evidence="1" id="KW-0807">Transducer</keyword>
<dbReference type="SMART" id="SM00149">
    <property type="entry name" value="PLCYc"/>
    <property type="match status" value="1"/>
</dbReference>
<keyword evidence="9" id="KW-1185">Reference proteome</keyword>
<dbReference type="PANTHER" id="PTHR10336">
    <property type="entry name" value="PHOSPHOINOSITIDE-SPECIFIC PHOSPHOLIPASE C FAMILY PROTEIN"/>
    <property type="match status" value="1"/>
</dbReference>
<dbReference type="PROSITE" id="PS50008">
    <property type="entry name" value="PIPLC_Y_DOMAIN"/>
    <property type="match status" value="1"/>
</dbReference>
<evidence type="ECO:0000256" key="4">
    <source>
        <dbReference type="SAM" id="MobiDB-lite"/>
    </source>
</evidence>
<dbReference type="PROSITE" id="PS50007">
    <property type="entry name" value="PIPLC_X_DOMAIN"/>
    <property type="match status" value="2"/>
</dbReference>
<dbReference type="SUPFAM" id="SSF54236">
    <property type="entry name" value="Ubiquitin-like"/>
    <property type="match status" value="2"/>
</dbReference>
<dbReference type="InterPro" id="IPR001192">
    <property type="entry name" value="PI-PLC_fam"/>
</dbReference>
<feature type="region of interest" description="Disordered" evidence="4">
    <location>
        <begin position="627"/>
        <end position="649"/>
    </location>
</feature>
<feature type="compositionally biased region" description="Polar residues" evidence="4">
    <location>
        <begin position="757"/>
        <end position="772"/>
    </location>
</feature>
<dbReference type="InterPro" id="IPR000008">
    <property type="entry name" value="C2_dom"/>
</dbReference>
<dbReference type="GO" id="GO:0046488">
    <property type="term" value="P:phosphatidylinositol metabolic process"/>
    <property type="evidence" value="ECO:0007669"/>
    <property type="project" value="TreeGrafter"/>
</dbReference>
<dbReference type="Pfam" id="PF00387">
    <property type="entry name" value="PI-PLC-Y"/>
    <property type="match status" value="1"/>
</dbReference>
<dbReference type="InterPro" id="IPR000909">
    <property type="entry name" value="PLipase_C_PInositol-sp_X_dom"/>
</dbReference>
<evidence type="ECO:0000313" key="9">
    <source>
        <dbReference type="Proteomes" id="UP000036681"/>
    </source>
</evidence>
<dbReference type="Pfam" id="PF09279">
    <property type="entry name" value="EF-hand_like"/>
    <property type="match status" value="1"/>
</dbReference>
<feature type="region of interest" description="Disordered" evidence="4">
    <location>
        <begin position="1235"/>
        <end position="1280"/>
    </location>
</feature>
<dbReference type="GO" id="GO:0007265">
    <property type="term" value="P:Ras protein signal transduction"/>
    <property type="evidence" value="ECO:0007669"/>
    <property type="project" value="TreeGrafter"/>
</dbReference>
<keyword evidence="2" id="KW-0344">Guanine-nucleotide releasing factor</keyword>